<dbReference type="InterPro" id="IPR000198">
    <property type="entry name" value="RhoGAP_dom"/>
</dbReference>
<dbReference type="SMART" id="SM00233">
    <property type="entry name" value="PH"/>
    <property type="match status" value="2"/>
</dbReference>
<feature type="region of interest" description="Disordered" evidence="2">
    <location>
        <begin position="1562"/>
        <end position="1589"/>
    </location>
</feature>
<dbReference type="GO" id="GO:0071944">
    <property type="term" value="C:cell periphery"/>
    <property type="evidence" value="ECO:0007669"/>
    <property type="project" value="UniProtKB-ARBA"/>
</dbReference>
<dbReference type="Gene3D" id="1.10.555.10">
    <property type="entry name" value="Rho GTPase activation protein"/>
    <property type="match status" value="1"/>
</dbReference>
<dbReference type="InterPro" id="IPR001849">
    <property type="entry name" value="PH_domain"/>
</dbReference>
<evidence type="ECO:0008006" key="7">
    <source>
        <dbReference type="Google" id="ProtNLM"/>
    </source>
</evidence>
<dbReference type="STRING" id="7168.A0A182NAF9"/>
<reference evidence="6" key="1">
    <citation type="submission" date="2013-03" db="EMBL/GenBank/DDBJ databases">
        <title>The Genome Sequence of Anopheles dirus WRAIR2.</title>
        <authorList>
            <consortium name="The Broad Institute Genomics Platform"/>
            <person name="Neafsey D.E."/>
            <person name="Walton C."/>
            <person name="Walker B."/>
            <person name="Young S.K."/>
            <person name="Zeng Q."/>
            <person name="Gargeya S."/>
            <person name="Fitzgerald M."/>
            <person name="Haas B."/>
            <person name="Abouelleil A."/>
            <person name="Allen A.W."/>
            <person name="Alvarado L."/>
            <person name="Arachchi H.M."/>
            <person name="Berlin A.M."/>
            <person name="Chapman S.B."/>
            <person name="Gainer-Dewar J."/>
            <person name="Goldberg J."/>
            <person name="Griggs A."/>
            <person name="Gujja S."/>
            <person name="Hansen M."/>
            <person name="Howarth C."/>
            <person name="Imamovic A."/>
            <person name="Ireland A."/>
            <person name="Larimer J."/>
            <person name="McCowan C."/>
            <person name="Murphy C."/>
            <person name="Pearson M."/>
            <person name="Poon T.W."/>
            <person name="Priest M."/>
            <person name="Roberts A."/>
            <person name="Saif S."/>
            <person name="Shea T."/>
            <person name="Sisk P."/>
            <person name="Sykes S."/>
            <person name="Wortman J."/>
            <person name="Nusbaum C."/>
            <person name="Birren B."/>
        </authorList>
    </citation>
    <scope>NUCLEOTIDE SEQUENCE [LARGE SCALE GENOMIC DNA]</scope>
    <source>
        <strain evidence="6">WRAIR2</strain>
    </source>
</reference>
<reference evidence="5" key="2">
    <citation type="submission" date="2020-05" db="UniProtKB">
        <authorList>
            <consortium name="EnsemblMetazoa"/>
        </authorList>
    </citation>
    <scope>IDENTIFICATION</scope>
    <source>
        <strain evidence="5">WRAIR2</strain>
    </source>
</reference>
<dbReference type="PANTHER" id="PTHR45899:SF2">
    <property type="entry name" value="RHO GTPASE ACTIVATING PROTEIN AT 15B, ISOFORM C"/>
    <property type="match status" value="1"/>
</dbReference>
<dbReference type="InterPro" id="IPR008936">
    <property type="entry name" value="Rho_GTPase_activation_prot"/>
</dbReference>
<dbReference type="PANTHER" id="PTHR45899">
    <property type="entry name" value="RHO GTPASE ACTIVATING PROTEIN AT 15B, ISOFORM C"/>
    <property type="match status" value="1"/>
</dbReference>
<feature type="compositionally biased region" description="Gly residues" evidence="2">
    <location>
        <begin position="1004"/>
        <end position="1016"/>
    </location>
</feature>
<feature type="domain" description="Rho-GAP" evidence="4">
    <location>
        <begin position="1318"/>
        <end position="1511"/>
    </location>
</feature>
<dbReference type="Gene3D" id="2.30.29.30">
    <property type="entry name" value="Pleckstrin-homology domain (PH domain)/Phosphotyrosine-binding domain (PTB)"/>
    <property type="match status" value="1"/>
</dbReference>
<dbReference type="GO" id="GO:0048699">
    <property type="term" value="P:generation of neurons"/>
    <property type="evidence" value="ECO:0007669"/>
    <property type="project" value="UniProtKB-ARBA"/>
</dbReference>
<feature type="region of interest" description="Disordered" evidence="2">
    <location>
        <begin position="735"/>
        <end position="814"/>
    </location>
</feature>
<feature type="region of interest" description="Disordered" evidence="2">
    <location>
        <begin position="844"/>
        <end position="882"/>
    </location>
</feature>
<dbReference type="Pfam" id="PF00620">
    <property type="entry name" value="RhoGAP"/>
    <property type="match status" value="1"/>
</dbReference>
<feature type="compositionally biased region" description="Low complexity" evidence="2">
    <location>
        <begin position="170"/>
        <end position="192"/>
    </location>
</feature>
<feature type="region of interest" description="Disordered" evidence="2">
    <location>
        <begin position="997"/>
        <end position="1023"/>
    </location>
</feature>
<feature type="region of interest" description="Disordered" evidence="2">
    <location>
        <begin position="264"/>
        <end position="313"/>
    </location>
</feature>
<protein>
    <recommendedName>
        <fullName evidence="7">Rho-GAP domain-containing protein</fullName>
    </recommendedName>
</protein>
<dbReference type="InterPro" id="IPR029071">
    <property type="entry name" value="Ubiquitin-like_domsf"/>
</dbReference>
<dbReference type="EnsemblMetazoa" id="ADIR004635-RA">
    <property type="protein sequence ID" value="ADIR004635-PA"/>
    <property type="gene ID" value="ADIR004635"/>
</dbReference>
<dbReference type="Gene3D" id="3.10.20.90">
    <property type="entry name" value="Phosphatidylinositol 3-kinase Catalytic Subunit, Chain A, domain 1"/>
    <property type="match status" value="1"/>
</dbReference>
<dbReference type="GO" id="GO:0007165">
    <property type="term" value="P:signal transduction"/>
    <property type="evidence" value="ECO:0007669"/>
    <property type="project" value="InterPro"/>
</dbReference>
<feature type="compositionally biased region" description="Low complexity" evidence="2">
    <location>
        <begin position="133"/>
        <end position="146"/>
    </location>
</feature>
<dbReference type="SUPFAM" id="SSF50729">
    <property type="entry name" value="PH domain-like"/>
    <property type="match status" value="1"/>
</dbReference>
<feature type="compositionally biased region" description="Basic and acidic residues" evidence="2">
    <location>
        <begin position="1"/>
        <end position="12"/>
    </location>
</feature>
<dbReference type="GO" id="GO:0005737">
    <property type="term" value="C:cytoplasm"/>
    <property type="evidence" value="ECO:0007669"/>
    <property type="project" value="TreeGrafter"/>
</dbReference>
<dbReference type="Proteomes" id="UP000075884">
    <property type="component" value="Unassembled WGS sequence"/>
</dbReference>
<feature type="region of interest" description="Disordered" evidence="2">
    <location>
        <begin position="409"/>
        <end position="442"/>
    </location>
</feature>
<name>A0A182NAF9_9DIPT</name>
<evidence type="ECO:0000256" key="2">
    <source>
        <dbReference type="SAM" id="MobiDB-lite"/>
    </source>
</evidence>
<evidence type="ECO:0000256" key="1">
    <source>
        <dbReference type="ARBA" id="ARBA00022468"/>
    </source>
</evidence>
<dbReference type="GO" id="GO:0005096">
    <property type="term" value="F:GTPase activator activity"/>
    <property type="evidence" value="ECO:0007669"/>
    <property type="project" value="UniProtKB-KW"/>
</dbReference>
<feature type="region of interest" description="Disordered" evidence="2">
    <location>
        <begin position="526"/>
        <end position="554"/>
    </location>
</feature>
<dbReference type="SUPFAM" id="SSF48350">
    <property type="entry name" value="GTPase activation domain, GAP"/>
    <property type="match status" value="1"/>
</dbReference>
<keyword evidence="6" id="KW-1185">Reference proteome</keyword>
<feature type="compositionally biased region" description="Basic and acidic residues" evidence="2">
    <location>
        <begin position="193"/>
        <end position="204"/>
    </location>
</feature>
<dbReference type="SUPFAM" id="SSF54236">
    <property type="entry name" value="Ubiquitin-like"/>
    <property type="match status" value="1"/>
</dbReference>
<proteinExistence type="predicted"/>
<feature type="region of interest" description="Disordered" evidence="2">
    <location>
        <begin position="1"/>
        <end position="41"/>
    </location>
</feature>
<evidence type="ECO:0000313" key="5">
    <source>
        <dbReference type="EnsemblMetazoa" id="ADIR004635-PA"/>
    </source>
</evidence>
<organism evidence="5 6">
    <name type="scientific">Anopheles dirus</name>
    <dbReference type="NCBI Taxonomy" id="7168"/>
    <lineage>
        <taxon>Eukaryota</taxon>
        <taxon>Metazoa</taxon>
        <taxon>Ecdysozoa</taxon>
        <taxon>Arthropoda</taxon>
        <taxon>Hexapoda</taxon>
        <taxon>Insecta</taxon>
        <taxon>Pterygota</taxon>
        <taxon>Neoptera</taxon>
        <taxon>Endopterygota</taxon>
        <taxon>Diptera</taxon>
        <taxon>Nematocera</taxon>
        <taxon>Culicoidea</taxon>
        <taxon>Culicidae</taxon>
        <taxon>Anophelinae</taxon>
        <taxon>Anopheles</taxon>
    </lineage>
</organism>
<dbReference type="CDD" id="cd17113">
    <property type="entry name" value="RA_ARAPs"/>
    <property type="match status" value="1"/>
</dbReference>
<feature type="compositionally biased region" description="Basic and acidic residues" evidence="2">
    <location>
        <begin position="1575"/>
        <end position="1589"/>
    </location>
</feature>
<evidence type="ECO:0000259" key="3">
    <source>
        <dbReference type="PROSITE" id="PS50003"/>
    </source>
</evidence>
<keyword evidence="1" id="KW-0343">GTPase activation</keyword>
<dbReference type="InterPro" id="IPR052227">
    <property type="entry name" value="Arf-Rho-GAP_ANK-PH_domain"/>
</dbReference>
<accession>A0A182NAF9</accession>
<feature type="compositionally biased region" description="Polar residues" evidence="2">
    <location>
        <begin position="533"/>
        <end position="548"/>
    </location>
</feature>
<sequence length="1813" mass="195550">MEKQHENDELKESGLVACPVPMPRPRQQQQTTQDSVMSHHQSADYANVTLEVPVAAAQVTTPVPAPRRRTQVWVVGGGGGDKQNAVDGEQQQADGPYQNVVVIRSSPSTPSNHVAAVAAVAAAAVVRERESGSSKPPSNVSVRVVPNAAEKENVAPPLKGMVRNDLTSNEQHTTAGAAAAEAQTSEQQQPASSDERSPPEEAKYKTSSPGDLFKVISTASRLLTESIGERVVYKTKQVAHNVRTTGSNWGHDSRKSAVGLLKNVGLRSSTEGKDPTGEEPGAATTASKKTKGTRAATATPPSPRPQSQSGAALSPDVMKQIRFNSPLMNNAASADTYDMPKQPVKVTNLLRSLDSSTASIAPLSSHENSSVYFSTTSLTSSEGVGSQAAAAAAATKAATFHRNSPASASLYSRIMPKRERGGATPKSGDPGSPIPLARSGKNKSESNLYESIFYVGCPDGGTSASASEGLYGKLNIIPRPTDSSSSSSSSNSSARSISLSSSLLVEGGGSEEDNAVLLEAAPAARRRYGRAAPSSNTPQPSPTKKQNNTAADAPVAPAATAKMLRIFHRRLSTGEQRQVQAQDRSDSWSFYDNVSDDMAFDVASASSQCSASTPEPLYANNTSGGDDDASCLLPIYDHLSQMRSASGSDTVVLQPLPAAGGEQELAMRHDYDEVSISDLIDEFDPLSGSGTALAAIIRRRNGSEREDVVDNLALIANLFEEDSYSYTPKRISKVMVKSGQQQQQQQQHVEERMADDTAGPSSSRNEEHIPKPPQRSDSLYLPAAAAAAASSTGPPQRVPPPKPSRQKSRPEQSVRQIVHQNLALPTGSVGNLVELDEHLILPHLSQGGADDDGEPGCRDGQEGGAGIDLSYPRPPQTNWYVEQGGGEYSKRVAVDPVNVLRTGKVSGAAAAASAPSSSSAAAIEKVSKSPFMGSMGSDDAERESYLPSYFEAIEGSDPLFERGLAAAGTPSSSSAVAPTATSKPSVATKLLNVLKRKPSLNRGTAGGAAGNGGGSTGQNQSPSSTLLTTLEMVPKPRLTARLISHKGHVLKFPSGKIGDVLSELSPRSMVLRERILQTYLDPQHTQPKEAINLRHILSVQSILQHKFAGEGRLDLHCFEVVLGVPKSTTGGGASSAAAASMMSPNPDLLITSGTSGNVKLTRQSYMFGTHKRSDRSLWMAKVLQSVTDVFGGDGELTREFLRAGWCYVKKSVSAPWVGAWLLLAKRRLYLYSFTDDTDSHEQQQQQQLVDELDLRKARCIGVVENEPSAISNLYVEGGGTSLFIDCPTYTTLYFVMGSARETQIWHKVIRQAAYTNGPTLHSQQLTCRDVPVLIDKCVNFIYAHGSMSEGIYRKSGAQSAVARILQMFAGNAFNVQLTRADFNEYDVAGALKKYIRELPGCFFGGYAASFVAIGSLSASEGDHLKLDSYRQLLQRLPRIEYSTLKKLLGHLAFIASLEQHNRMGVPNLAMIWGSVLLENASQNTVEEGRQGYHQQDADVVADLIRLYSKLFPVTEAEQCREQLMLSVLKRYHAAAENLSDAVKHSGDLKVWITIDCDSPPTEEGGGLLLRGTPGSDKKSGADADKEDKPQINVDVTPTKTAADVCKELAAKTKHPWYKLTLYEVIANDALIRPIHYSEKVLELVVRWTYWDEQDRKNNYLTLKPTTTLNDVYRTIQKAPVLTPTMELKFADRKTKSLRNYQLQLIGRGLVVLKKLDKKDKGFEEVMKIDLAQMTAYIGCEPKRDCSSLRWAITLVEHNFKKRTRDAPFIGHVFGGFDYASQILWYSSILYSQYKDDILPSGDLLFYLIGLAGA</sequence>
<feature type="region of interest" description="Disordered" evidence="2">
    <location>
        <begin position="129"/>
        <end position="209"/>
    </location>
</feature>
<dbReference type="PROSITE" id="PS50003">
    <property type="entry name" value="PH_DOMAIN"/>
    <property type="match status" value="1"/>
</dbReference>
<dbReference type="PROSITE" id="PS50238">
    <property type="entry name" value="RHOGAP"/>
    <property type="match status" value="1"/>
</dbReference>
<evidence type="ECO:0000313" key="6">
    <source>
        <dbReference type="Proteomes" id="UP000075884"/>
    </source>
</evidence>
<evidence type="ECO:0000259" key="4">
    <source>
        <dbReference type="PROSITE" id="PS50238"/>
    </source>
</evidence>
<dbReference type="GO" id="GO:0005547">
    <property type="term" value="F:phosphatidylinositol-3,4,5-trisphosphate binding"/>
    <property type="evidence" value="ECO:0007669"/>
    <property type="project" value="TreeGrafter"/>
</dbReference>
<dbReference type="VEuPathDB" id="VectorBase:ADIR004635"/>
<feature type="compositionally biased region" description="Low complexity" evidence="2">
    <location>
        <begin position="282"/>
        <end position="312"/>
    </location>
</feature>
<feature type="domain" description="PH" evidence="3">
    <location>
        <begin position="1199"/>
        <end position="1314"/>
    </location>
</feature>
<dbReference type="InterPro" id="IPR011993">
    <property type="entry name" value="PH-like_dom_sf"/>
</dbReference>
<dbReference type="SMART" id="SM00324">
    <property type="entry name" value="RhoGAP"/>
    <property type="match status" value="1"/>
</dbReference>